<dbReference type="Pfam" id="PF00561">
    <property type="entry name" value="Abhydrolase_1"/>
    <property type="match status" value="1"/>
</dbReference>
<reference evidence="5 6" key="2">
    <citation type="journal article" date="2012" name="PLoS Pathog.">
        <title>Diverse lifestyles and strategies of plant pathogenesis encoded in the genomes of eighteen Dothideomycetes fungi.</title>
        <authorList>
            <person name="Ohm R.A."/>
            <person name="Feau N."/>
            <person name="Henrissat B."/>
            <person name="Schoch C.L."/>
            <person name="Horwitz B.A."/>
            <person name="Barry K.W."/>
            <person name="Condon B.J."/>
            <person name="Copeland A.C."/>
            <person name="Dhillon B."/>
            <person name="Glaser F."/>
            <person name="Hesse C.N."/>
            <person name="Kosti I."/>
            <person name="LaButti K."/>
            <person name="Lindquist E.A."/>
            <person name="Lucas S."/>
            <person name="Salamov A.A."/>
            <person name="Bradshaw R.E."/>
            <person name="Ciuffetti L."/>
            <person name="Hamelin R.C."/>
            <person name="Kema G.H.J."/>
            <person name="Lawrence C."/>
            <person name="Scott J.A."/>
            <person name="Spatafora J.W."/>
            <person name="Turgeon B.G."/>
            <person name="de Wit P.J.G.M."/>
            <person name="Zhong S."/>
            <person name="Goodwin S.B."/>
            <person name="Grigoriev I.V."/>
        </authorList>
    </citation>
    <scope>NUCLEOTIDE SEQUENCE [LARGE SCALE GENOMIC DNA]</scope>
    <source>
        <strain evidence="6">NZE10 / CBS 128990</strain>
    </source>
</reference>
<dbReference type="Gene3D" id="3.40.50.1820">
    <property type="entry name" value="alpha/beta hydrolase"/>
    <property type="match status" value="1"/>
</dbReference>
<evidence type="ECO:0000313" key="6">
    <source>
        <dbReference type="Proteomes" id="UP000016933"/>
    </source>
</evidence>
<keyword evidence="6" id="KW-1185">Reference proteome</keyword>
<comment type="similarity">
    <text evidence="1">Belongs to the AB hydrolase superfamily. MetX family.</text>
</comment>
<accession>N1PD96</accession>
<dbReference type="HOGENOM" id="CLU_028760_5_0_1"/>
<dbReference type="STRING" id="675120.N1PD96"/>
<evidence type="ECO:0000256" key="2">
    <source>
        <dbReference type="ARBA" id="ARBA00022679"/>
    </source>
</evidence>
<dbReference type="eggNOG" id="ENOG502QRIX">
    <property type="taxonomic scope" value="Eukaryota"/>
</dbReference>
<dbReference type="InterPro" id="IPR000073">
    <property type="entry name" value="AB_hydrolase_1"/>
</dbReference>
<dbReference type="PANTHER" id="PTHR32268:SF11">
    <property type="entry name" value="HOMOSERINE O-ACETYLTRANSFERASE"/>
    <property type="match status" value="1"/>
</dbReference>
<reference evidence="6" key="1">
    <citation type="journal article" date="2012" name="PLoS Genet.">
        <title>The genomes of the fungal plant pathogens Cladosporium fulvum and Dothistroma septosporum reveal adaptation to different hosts and lifestyles but also signatures of common ancestry.</title>
        <authorList>
            <person name="de Wit P.J.G.M."/>
            <person name="van der Burgt A."/>
            <person name="Oekmen B."/>
            <person name="Stergiopoulos I."/>
            <person name="Abd-Elsalam K.A."/>
            <person name="Aerts A.L."/>
            <person name="Bahkali A.H."/>
            <person name="Beenen H.G."/>
            <person name="Chettri P."/>
            <person name="Cox M.P."/>
            <person name="Datema E."/>
            <person name="de Vries R.P."/>
            <person name="Dhillon B."/>
            <person name="Ganley A.R."/>
            <person name="Griffiths S.A."/>
            <person name="Guo Y."/>
            <person name="Hamelin R.C."/>
            <person name="Henrissat B."/>
            <person name="Kabir M.S."/>
            <person name="Jashni M.K."/>
            <person name="Kema G."/>
            <person name="Klaubauf S."/>
            <person name="Lapidus A."/>
            <person name="Levasseur A."/>
            <person name="Lindquist E."/>
            <person name="Mehrabi R."/>
            <person name="Ohm R.A."/>
            <person name="Owen T.J."/>
            <person name="Salamov A."/>
            <person name="Schwelm A."/>
            <person name="Schijlen E."/>
            <person name="Sun H."/>
            <person name="van den Burg H.A."/>
            <person name="van Ham R.C.H.J."/>
            <person name="Zhang S."/>
            <person name="Goodwin S.B."/>
            <person name="Grigoriev I.V."/>
            <person name="Collemare J."/>
            <person name="Bradshaw R.E."/>
        </authorList>
    </citation>
    <scope>NUCLEOTIDE SEQUENCE [LARGE SCALE GENOMIC DNA]</scope>
    <source>
        <strain evidence="6">NZE10 / CBS 128990</strain>
    </source>
</reference>
<dbReference type="GO" id="GO:0009092">
    <property type="term" value="P:homoserine metabolic process"/>
    <property type="evidence" value="ECO:0007669"/>
    <property type="project" value="TreeGrafter"/>
</dbReference>
<name>N1PD96_DOTSN</name>
<dbReference type="PANTHER" id="PTHR32268">
    <property type="entry name" value="HOMOSERINE O-ACETYLTRANSFERASE"/>
    <property type="match status" value="1"/>
</dbReference>
<protein>
    <recommendedName>
        <fullName evidence="4">AB hydrolase-1 domain-containing protein</fullName>
    </recommendedName>
</protein>
<dbReference type="AlphaFoldDB" id="N1PD96"/>
<sequence>MGGMHVLEFAYFGADYVRTIVAIATSAQSSAWNISWGEAQRQSIFADRKYNDGYYHLDDPPACGLGAARMSALLTYRSRDSFECRFGRRKRDRQQVHECDDLSRRRRTMISGEEQHFLAHNEGHISVRGPRPNDDPPPAPHTHPSGDAKVLEHAERRLATIYSAQSYLRYQSEKFIKRFDANCYIAITHKLDTHDVARDRASNMQAALAMIQQPALIIGIKSDGLFTYREQCELADMIPNGHLKTVHSPEGHDGFLLEHDQINLFLTEFIQRELSHIRSTQAAVQFKESRSKAYHTTGSMLSTWGMGARAKCTSK</sequence>
<gene>
    <name evidence="5" type="ORF">DOTSEDRAFT_74810</name>
</gene>
<dbReference type="SUPFAM" id="SSF53474">
    <property type="entry name" value="alpha/beta-Hydrolases"/>
    <property type="match status" value="1"/>
</dbReference>
<dbReference type="InterPro" id="IPR008220">
    <property type="entry name" value="HAT_MetX-like"/>
</dbReference>
<evidence type="ECO:0000313" key="5">
    <source>
        <dbReference type="EMBL" id="EME40069.1"/>
    </source>
</evidence>
<dbReference type="OrthoDB" id="191364at2759"/>
<evidence type="ECO:0000259" key="4">
    <source>
        <dbReference type="Pfam" id="PF00561"/>
    </source>
</evidence>
<feature type="region of interest" description="Disordered" evidence="3">
    <location>
        <begin position="120"/>
        <end position="147"/>
    </location>
</feature>
<feature type="domain" description="AB hydrolase-1" evidence="4">
    <location>
        <begin position="1"/>
        <end position="257"/>
    </location>
</feature>
<dbReference type="OMA" id="MISYRTH"/>
<organism evidence="5 6">
    <name type="scientific">Dothistroma septosporum (strain NZE10 / CBS 128990)</name>
    <name type="common">Red band needle blight fungus</name>
    <name type="synonym">Mycosphaerella pini</name>
    <dbReference type="NCBI Taxonomy" id="675120"/>
    <lineage>
        <taxon>Eukaryota</taxon>
        <taxon>Fungi</taxon>
        <taxon>Dikarya</taxon>
        <taxon>Ascomycota</taxon>
        <taxon>Pezizomycotina</taxon>
        <taxon>Dothideomycetes</taxon>
        <taxon>Dothideomycetidae</taxon>
        <taxon>Mycosphaerellales</taxon>
        <taxon>Mycosphaerellaceae</taxon>
        <taxon>Dothistroma</taxon>
    </lineage>
</organism>
<keyword evidence="2" id="KW-0808">Transferase</keyword>
<dbReference type="PIRSF" id="PIRSF000443">
    <property type="entry name" value="Homoser_Ac_trans"/>
    <property type="match status" value="1"/>
</dbReference>
<dbReference type="InterPro" id="IPR029058">
    <property type="entry name" value="AB_hydrolase_fold"/>
</dbReference>
<evidence type="ECO:0000256" key="1">
    <source>
        <dbReference type="ARBA" id="ARBA00006886"/>
    </source>
</evidence>
<dbReference type="GO" id="GO:0004414">
    <property type="term" value="F:homoserine O-acetyltransferase activity"/>
    <property type="evidence" value="ECO:0007669"/>
    <property type="project" value="TreeGrafter"/>
</dbReference>
<dbReference type="EMBL" id="KB446544">
    <property type="protein sequence ID" value="EME40069.1"/>
    <property type="molecule type" value="Genomic_DNA"/>
</dbReference>
<evidence type="ECO:0000256" key="3">
    <source>
        <dbReference type="SAM" id="MobiDB-lite"/>
    </source>
</evidence>
<dbReference type="Proteomes" id="UP000016933">
    <property type="component" value="Unassembled WGS sequence"/>
</dbReference>
<proteinExistence type="inferred from homology"/>
<dbReference type="GO" id="GO:0009086">
    <property type="term" value="P:methionine biosynthetic process"/>
    <property type="evidence" value="ECO:0007669"/>
    <property type="project" value="TreeGrafter"/>
</dbReference>